<feature type="compositionally biased region" description="Basic and acidic residues" evidence="1">
    <location>
        <begin position="793"/>
        <end position="806"/>
    </location>
</feature>
<feature type="compositionally biased region" description="Low complexity" evidence="1">
    <location>
        <begin position="422"/>
        <end position="439"/>
    </location>
</feature>
<feature type="compositionally biased region" description="Basic and acidic residues" evidence="1">
    <location>
        <begin position="325"/>
        <end position="339"/>
    </location>
</feature>
<feature type="region of interest" description="Disordered" evidence="1">
    <location>
        <begin position="405"/>
        <end position="548"/>
    </location>
</feature>
<evidence type="ECO:0000313" key="3">
    <source>
        <dbReference type="EMBL" id="KAK9909164.1"/>
    </source>
</evidence>
<feature type="compositionally biased region" description="Low complexity" evidence="1">
    <location>
        <begin position="310"/>
        <end position="321"/>
    </location>
</feature>
<comment type="caution">
    <text evidence="3">The sequence shown here is derived from an EMBL/GenBank/DDBJ whole genome shotgun (WGS) entry which is preliminary data.</text>
</comment>
<accession>A0ABR2YQD6</accession>
<feature type="compositionally biased region" description="Polar residues" evidence="1">
    <location>
        <begin position="696"/>
        <end position="709"/>
    </location>
</feature>
<feature type="compositionally biased region" description="Basic and acidic residues" evidence="1">
    <location>
        <begin position="371"/>
        <end position="383"/>
    </location>
</feature>
<evidence type="ECO:0000259" key="2">
    <source>
        <dbReference type="PROSITE" id="PS50211"/>
    </source>
</evidence>
<feature type="region of interest" description="Disordered" evidence="1">
    <location>
        <begin position="371"/>
        <end position="392"/>
    </location>
</feature>
<dbReference type="PANTHER" id="PTHR15288:SF0">
    <property type="entry name" value="UDENN DOMAIN-CONTAINING PROTEIN"/>
    <property type="match status" value="1"/>
</dbReference>
<dbReference type="PROSITE" id="PS50211">
    <property type="entry name" value="DENN"/>
    <property type="match status" value="1"/>
</dbReference>
<dbReference type="Pfam" id="PF02141">
    <property type="entry name" value="DENN"/>
    <property type="match status" value="1"/>
</dbReference>
<dbReference type="InterPro" id="IPR005113">
    <property type="entry name" value="uDENN_dom"/>
</dbReference>
<organism evidence="3 4">
    <name type="scientific">Coccomyxa subellipsoidea</name>
    <dbReference type="NCBI Taxonomy" id="248742"/>
    <lineage>
        <taxon>Eukaryota</taxon>
        <taxon>Viridiplantae</taxon>
        <taxon>Chlorophyta</taxon>
        <taxon>core chlorophytes</taxon>
        <taxon>Trebouxiophyceae</taxon>
        <taxon>Trebouxiophyceae incertae sedis</taxon>
        <taxon>Coccomyxaceae</taxon>
        <taxon>Coccomyxa</taxon>
    </lineage>
</organism>
<feature type="compositionally biased region" description="Pro residues" evidence="1">
    <location>
        <begin position="276"/>
        <end position="286"/>
    </location>
</feature>
<feature type="region of interest" description="Disordered" evidence="1">
    <location>
        <begin position="566"/>
        <end position="641"/>
    </location>
</feature>
<feature type="domain" description="UDENN" evidence="2">
    <location>
        <begin position="766"/>
        <end position="1158"/>
    </location>
</feature>
<name>A0ABR2YQD6_9CHLO</name>
<dbReference type="EMBL" id="JALJOT010000007">
    <property type="protein sequence ID" value="KAK9909164.1"/>
    <property type="molecule type" value="Genomic_DNA"/>
</dbReference>
<proteinExistence type="predicted"/>
<evidence type="ECO:0000313" key="4">
    <source>
        <dbReference type="Proteomes" id="UP001491310"/>
    </source>
</evidence>
<protein>
    <recommendedName>
        <fullName evidence="2">UDENN domain-containing protein</fullName>
    </recommendedName>
</protein>
<dbReference type="SMART" id="SM00800">
    <property type="entry name" value="uDENN"/>
    <property type="match status" value="1"/>
</dbReference>
<dbReference type="InterPro" id="IPR037516">
    <property type="entry name" value="Tripartite_DENN"/>
</dbReference>
<sequence length="1158" mass="125868">MSDDSNARNLTRVASRKLNKTLNKLNPFKQRAATAGGRWFNPEEFTQQKREWAKQFKDDDKVVGWPSQAFESFIIVGLPPSTDIKSVVAEPEILQRAKTGELHVSVTPEVTAQTRHRGSRAVPLVPQVLYQYPENKPITPDAAHFCFPHGVQPMLLERTPSMSALNELVYSQQYQHSDSNSFIFVLKVADNLPLYGVCCYMDELVHRPPTVLRGSDSLNTPLSRYLVAAPRCYCFLTHYPFFPLHFKVLHMIMGLERLDRITAFMEEQSGPMRPVEFPPPRHPGPPSTIREEQETASSTADTPDRREQNGGAQPSSSGGAPEQDGGLRRESSAASRERLSSSLGAGTSADGMSGRDRVNAAIASLEIREEAAHKAPTLERKNSQTESLDGEGRVRSLALAWEQARAALQERQNSARTSPQISPRDAGSSGPPSAAASPRQLDPLVPTGARPAHGSGQPPLPGGDSPVARSRHGRSRSVPYLSPCDSAYDADGRPGRQQEKGGTTGDGDGPSVSPRSQSEAQLSPAKAGSMARASAGSSPDRYYRHPPVSSVGLAKLQALLEMQRQRESTRLGNTRELPRRSSSSAATTLPAASDLDGSTTALTNGHMRRQSLSFTGGTPPRQRRPVDPSTPSPTHLAPDLARTSARRIQQAQVRMQAAVLAAEVERSETFSGRSTEDNEVSIMASNASVASSDDSYQTATSGPMLNASPQHRRNLSGESLGGYSELDTPPRDFMSRLQRQVQGSAPNSPASPLVAMGEASRRQVGRQNLPESPYATPENGQYAAATQGSSLEARGEQPLDGPRRADQQAALPESRSAPPEPLVRGDSDGAQAAQGLGEQKRGRRELRSMSLRPALHSMPTHMPSETASALQVMKAYYATSVPGPGEELEFMPDAELQPVHYARPAIFDLTQRFVRRSAIAAAEAEAAAGLRTWTVACLCRSLSLNNILTFLTAALLERQIAVFCPNIGVLSASVLSLIPLMRPFAWQSLLLPVLPVQDKMLDLLEAPVPFILGIKYKTAEVAARCKSLMRVNIYKDRVKNAVHVPPLPNAGSLVGALSPAYWALHSIGRDAAKSRPLYSITDDQKHAAESFLQIVQDHLSGLCANLYQHTITDVQTAERVSLLLKDSFVESFSVRDRVFMKQFVETQTFSVYSDSVMK</sequence>
<feature type="compositionally biased region" description="Polar residues" evidence="1">
    <location>
        <begin position="737"/>
        <end position="750"/>
    </location>
</feature>
<feature type="compositionally biased region" description="Basic and acidic residues" evidence="1">
    <location>
        <begin position="490"/>
        <end position="499"/>
    </location>
</feature>
<feature type="compositionally biased region" description="Polar residues" evidence="1">
    <location>
        <begin position="410"/>
        <end position="421"/>
    </location>
</feature>
<dbReference type="Proteomes" id="UP001491310">
    <property type="component" value="Unassembled WGS sequence"/>
</dbReference>
<keyword evidence="4" id="KW-1185">Reference proteome</keyword>
<feature type="compositionally biased region" description="Low complexity" evidence="1">
    <location>
        <begin position="580"/>
        <end position="593"/>
    </location>
</feature>
<dbReference type="Gene3D" id="3.30.450.200">
    <property type="match status" value="1"/>
</dbReference>
<gene>
    <name evidence="3" type="ORF">WJX75_008031</name>
</gene>
<dbReference type="Gene3D" id="3.40.50.11500">
    <property type="match status" value="1"/>
</dbReference>
<reference evidence="3 4" key="1">
    <citation type="journal article" date="2024" name="Nat. Commun.">
        <title>Phylogenomics reveals the evolutionary origins of lichenization in chlorophyte algae.</title>
        <authorList>
            <person name="Puginier C."/>
            <person name="Libourel C."/>
            <person name="Otte J."/>
            <person name="Skaloud P."/>
            <person name="Haon M."/>
            <person name="Grisel S."/>
            <person name="Petersen M."/>
            <person name="Berrin J.G."/>
            <person name="Delaux P.M."/>
            <person name="Dal Grande F."/>
            <person name="Keller J."/>
        </authorList>
    </citation>
    <scope>NUCLEOTIDE SEQUENCE [LARGE SCALE GENOMIC DNA]</scope>
    <source>
        <strain evidence="3 4">SAG 216-7</strain>
    </source>
</reference>
<feature type="compositionally biased region" description="Low complexity" evidence="1">
    <location>
        <begin position="525"/>
        <end position="538"/>
    </location>
</feature>
<dbReference type="SMART" id="SM00799">
    <property type="entry name" value="DENN"/>
    <property type="match status" value="1"/>
</dbReference>
<evidence type="ECO:0000256" key="1">
    <source>
        <dbReference type="SAM" id="MobiDB-lite"/>
    </source>
</evidence>
<feature type="region of interest" description="Disordered" evidence="1">
    <location>
        <begin position="270"/>
        <end position="355"/>
    </location>
</feature>
<feature type="region of interest" description="Disordered" evidence="1">
    <location>
        <begin position="686"/>
        <end position="845"/>
    </location>
</feature>
<dbReference type="InterPro" id="IPR051942">
    <property type="entry name" value="DENN_domain_containing_2"/>
</dbReference>
<dbReference type="Pfam" id="PF03456">
    <property type="entry name" value="uDENN"/>
    <property type="match status" value="1"/>
</dbReference>
<dbReference type="InterPro" id="IPR001194">
    <property type="entry name" value="cDENN_dom"/>
</dbReference>
<feature type="compositionally biased region" description="Low complexity" evidence="1">
    <location>
        <begin position="686"/>
        <end position="695"/>
    </location>
</feature>
<dbReference type="PANTHER" id="PTHR15288">
    <property type="entry name" value="DENN DOMAIN-CONTAINING PROTEIN 2"/>
    <property type="match status" value="1"/>
</dbReference>
<dbReference type="InterPro" id="IPR043153">
    <property type="entry name" value="DENN_C"/>
</dbReference>